<organism evidence="1 2">
    <name type="scientific">Dothistroma septosporum (strain NZE10 / CBS 128990)</name>
    <name type="common">Red band needle blight fungus</name>
    <name type="synonym">Mycosphaerella pini</name>
    <dbReference type="NCBI Taxonomy" id="675120"/>
    <lineage>
        <taxon>Eukaryota</taxon>
        <taxon>Fungi</taxon>
        <taxon>Dikarya</taxon>
        <taxon>Ascomycota</taxon>
        <taxon>Pezizomycotina</taxon>
        <taxon>Dothideomycetes</taxon>
        <taxon>Dothideomycetidae</taxon>
        <taxon>Mycosphaerellales</taxon>
        <taxon>Mycosphaerellaceae</taxon>
        <taxon>Dothistroma</taxon>
    </lineage>
</organism>
<dbReference type="HOGENOM" id="CLU_068116_2_0_1"/>
<dbReference type="PANTHER" id="PTHR36986:SF1">
    <property type="entry name" value="UPF0643 PROTEIN PB2B2.08"/>
    <property type="match status" value="1"/>
</dbReference>
<dbReference type="Proteomes" id="UP000016933">
    <property type="component" value="Unassembled WGS sequence"/>
</dbReference>
<reference evidence="2" key="1">
    <citation type="journal article" date="2012" name="PLoS Genet.">
        <title>The genomes of the fungal plant pathogens Cladosporium fulvum and Dothistroma septosporum reveal adaptation to different hosts and lifestyles but also signatures of common ancestry.</title>
        <authorList>
            <person name="de Wit P.J.G.M."/>
            <person name="van der Burgt A."/>
            <person name="Oekmen B."/>
            <person name="Stergiopoulos I."/>
            <person name="Abd-Elsalam K.A."/>
            <person name="Aerts A.L."/>
            <person name="Bahkali A.H."/>
            <person name="Beenen H.G."/>
            <person name="Chettri P."/>
            <person name="Cox M.P."/>
            <person name="Datema E."/>
            <person name="de Vries R.P."/>
            <person name="Dhillon B."/>
            <person name="Ganley A.R."/>
            <person name="Griffiths S.A."/>
            <person name="Guo Y."/>
            <person name="Hamelin R.C."/>
            <person name="Henrissat B."/>
            <person name="Kabir M.S."/>
            <person name="Jashni M.K."/>
            <person name="Kema G."/>
            <person name="Klaubauf S."/>
            <person name="Lapidus A."/>
            <person name="Levasseur A."/>
            <person name="Lindquist E."/>
            <person name="Mehrabi R."/>
            <person name="Ohm R.A."/>
            <person name="Owen T.J."/>
            <person name="Salamov A."/>
            <person name="Schwelm A."/>
            <person name="Schijlen E."/>
            <person name="Sun H."/>
            <person name="van den Burg H.A."/>
            <person name="van Ham R.C.H.J."/>
            <person name="Zhang S."/>
            <person name="Goodwin S.B."/>
            <person name="Grigoriev I.V."/>
            <person name="Collemare J."/>
            <person name="Bradshaw R.E."/>
        </authorList>
    </citation>
    <scope>NUCLEOTIDE SEQUENCE [LARGE SCALE GENOMIC DNA]</scope>
    <source>
        <strain evidence="2">NZE10 / CBS 128990</strain>
    </source>
</reference>
<feature type="non-terminal residue" evidence="1">
    <location>
        <position position="1"/>
    </location>
</feature>
<dbReference type="AlphaFoldDB" id="N1PGW9"/>
<dbReference type="EMBL" id="KB446543">
    <property type="protein sequence ID" value="EME40561.1"/>
    <property type="molecule type" value="Genomic_DNA"/>
</dbReference>
<dbReference type="PANTHER" id="PTHR36986">
    <property type="entry name" value="UPF0643 PROTEIN PB2B2.08"/>
    <property type="match status" value="1"/>
</dbReference>
<sequence>LDATHLISSPYPDFENQLRLADLDTPSQLLAFALTALEPTRPDYATAPCLDSFNWSEVFALLRTLCKRFEYQWDERRFYVVIFRSKLLVGIDRERLGLLDQKSHQEACASGGLLKYWFGSTDSELRNLATCLWRNHEDAVAGGGGPWHEQARMAARTMYEYIEFGVHQMVVGDGAESWHMED</sequence>
<name>N1PGW9_DOTSN</name>
<dbReference type="STRING" id="675120.N1PGW9"/>
<gene>
    <name evidence="1" type="ORF">DOTSEDRAFT_112041</name>
</gene>
<reference evidence="1 2" key="2">
    <citation type="journal article" date="2012" name="PLoS Pathog.">
        <title>Diverse lifestyles and strategies of plant pathogenesis encoded in the genomes of eighteen Dothideomycetes fungi.</title>
        <authorList>
            <person name="Ohm R.A."/>
            <person name="Feau N."/>
            <person name="Henrissat B."/>
            <person name="Schoch C.L."/>
            <person name="Horwitz B.A."/>
            <person name="Barry K.W."/>
            <person name="Condon B.J."/>
            <person name="Copeland A.C."/>
            <person name="Dhillon B."/>
            <person name="Glaser F."/>
            <person name="Hesse C.N."/>
            <person name="Kosti I."/>
            <person name="LaButti K."/>
            <person name="Lindquist E.A."/>
            <person name="Lucas S."/>
            <person name="Salamov A.A."/>
            <person name="Bradshaw R.E."/>
            <person name="Ciuffetti L."/>
            <person name="Hamelin R.C."/>
            <person name="Kema G.H.J."/>
            <person name="Lawrence C."/>
            <person name="Scott J.A."/>
            <person name="Spatafora J.W."/>
            <person name="Turgeon B.G."/>
            <person name="de Wit P.J.G.M."/>
            <person name="Zhong S."/>
            <person name="Goodwin S.B."/>
            <person name="Grigoriev I.V."/>
        </authorList>
    </citation>
    <scope>NUCLEOTIDE SEQUENCE [LARGE SCALE GENOMIC DNA]</scope>
    <source>
        <strain evidence="2">NZE10 / CBS 128990</strain>
    </source>
</reference>
<dbReference type="OrthoDB" id="2140489at2759"/>
<evidence type="ECO:0000313" key="1">
    <source>
        <dbReference type="EMBL" id="EME40561.1"/>
    </source>
</evidence>
<dbReference type="eggNOG" id="ENOG502S1N8">
    <property type="taxonomic scope" value="Eukaryota"/>
</dbReference>
<proteinExistence type="predicted"/>
<protein>
    <submittedName>
        <fullName evidence="1">Uncharacterized protein</fullName>
    </submittedName>
</protein>
<dbReference type="OMA" id="VWRSRED"/>
<feature type="non-terminal residue" evidence="1">
    <location>
        <position position="182"/>
    </location>
</feature>
<evidence type="ECO:0000313" key="2">
    <source>
        <dbReference type="Proteomes" id="UP000016933"/>
    </source>
</evidence>
<keyword evidence="2" id="KW-1185">Reference proteome</keyword>
<accession>N1PGW9</accession>